<dbReference type="PANTHER" id="PTHR43545">
    <property type="entry name" value="FORMATE DEHYDROGENASE, NITRATE-INDUCIBLE, IRON-SULFUR SUBUNIT"/>
    <property type="match status" value="1"/>
</dbReference>
<keyword evidence="5" id="KW-0408">Iron</keyword>
<dbReference type="Proteomes" id="UP001519289">
    <property type="component" value="Unassembled WGS sequence"/>
</dbReference>
<dbReference type="InterPro" id="IPR014603">
    <property type="entry name" value="Formate_DH_Fe-S_su"/>
</dbReference>
<comment type="subcellular location">
    <subcellularLocation>
        <location evidence="1">Cell envelope</location>
    </subcellularLocation>
</comment>
<evidence type="ECO:0000256" key="1">
    <source>
        <dbReference type="ARBA" id="ARBA00004196"/>
    </source>
</evidence>
<dbReference type="EMBL" id="JAGGLG010000026">
    <property type="protein sequence ID" value="MBP2019311.1"/>
    <property type="molecule type" value="Genomic_DNA"/>
</dbReference>
<sequence>MAYGMLIDLSKCMGCRGCQVACKQWNDLPGEQTSLGSDFTNPQKRSAYTWTTIEWFTTEVDGRTVSTFTKTGCLHCLEPACESVCIAGAIHKQENGAVTIDHDKCIGCRYCQLGCPFGVPKYEYDRVVPRMRKCNLCYSRIEAGLEPACAATCPNDAILFGERDELLKLAKQRIANGGGKYVDHVYGEHEAGGTSVMYISHVPLDLTTLNTDVTTDPVPSFTWKAMRQLPALVGGAAVLSLGLLAYSNRRARLEAEQKGGGAE</sequence>
<evidence type="ECO:0000259" key="7">
    <source>
        <dbReference type="PROSITE" id="PS51379"/>
    </source>
</evidence>
<evidence type="ECO:0000256" key="5">
    <source>
        <dbReference type="ARBA" id="ARBA00023004"/>
    </source>
</evidence>
<dbReference type="Pfam" id="PF13247">
    <property type="entry name" value="Fer4_11"/>
    <property type="match status" value="1"/>
</dbReference>
<keyword evidence="3" id="KW-0479">Metal-binding</keyword>
<name>A0ABS4JWG7_9FIRM</name>
<evidence type="ECO:0000313" key="9">
    <source>
        <dbReference type="Proteomes" id="UP001519289"/>
    </source>
</evidence>
<keyword evidence="6" id="KW-0411">Iron-sulfur</keyword>
<accession>A0ABS4JWG7</accession>
<evidence type="ECO:0000256" key="6">
    <source>
        <dbReference type="ARBA" id="ARBA00023014"/>
    </source>
</evidence>
<feature type="domain" description="4Fe-4S ferredoxin-type" evidence="7">
    <location>
        <begin position="3"/>
        <end position="33"/>
    </location>
</feature>
<keyword evidence="4" id="KW-0677">Repeat</keyword>
<proteinExistence type="predicted"/>
<dbReference type="InterPro" id="IPR017896">
    <property type="entry name" value="4Fe4S_Fe-S-bd"/>
</dbReference>
<dbReference type="PANTHER" id="PTHR43545:SF4">
    <property type="entry name" value="IRON-SULFUR PROTEIN"/>
    <property type="match status" value="1"/>
</dbReference>
<dbReference type="InterPro" id="IPR051555">
    <property type="entry name" value="FDH_Electron_Transfer_Unit"/>
</dbReference>
<keyword evidence="9" id="KW-1185">Reference proteome</keyword>
<evidence type="ECO:0000256" key="3">
    <source>
        <dbReference type="ARBA" id="ARBA00022723"/>
    </source>
</evidence>
<gene>
    <name evidence="8" type="ORF">J2Z79_002738</name>
</gene>
<dbReference type="PROSITE" id="PS00198">
    <property type="entry name" value="4FE4S_FER_1"/>
    <property type="match status" value="1"/>
</dbReference>
<comment type="caution">
    <text evidence="8">The sequence shown here is derived from an EMBL/GenBank/DDBJ whole genome shotgun (WGS) entry which is preliminary data.</text>
</comment>
<feature type="domain" description="4Fe-4S ferredoxin-type" evidence="7">
    <location>
        <begin position="96"/>
        <end position="125"/>
    </location>
</feature>
<dbReference type="CDD" id="cd10561">
    <property type="entry name" value="HybA_like"/>
    <property type="match status" value="1"/>
</dbReference>
<dbReference type="PIRSF" id="PIRSF036298">
    <property type="entry name" value="FDH_4Fe4S"/>
    <property type="match status" value="1"/>
</dbReference>
<dbReference type="InterPro" id="IPR017900">
    <property type="entry name" value="4Fe4S_Fe_S_CS"/>
</dbReference>
<evidence type="ECO:0000256" key="4">
    <source>
        <dbReference type="ARBA" id="ARBA00022737"/>
    </source>
</evidence>
<reference evidence="8 9" key="1">
    <citation type="submission" date="2021-03" db="EMBL/GenBank/DDBJ databases">
        <title>Genomic Encyclopedia of Type Strains, Phase IV (KMG-IV): sequencing the most valuable type-strain genomes for metagenomic binning, comparative biology and taxonomic classification.</title>
        <authorList>
            <person name="Goeker M."/>
        </authorList>
    </citation>
    <scope>NUCLEOTIDE SEQUENCE [LARGE SCALE GENOMIC DNA]</scope>
    <source>
        <strain evidence="8 9">DSM 27138</strain>
    </source>
</reference>
<dbReference type="Gene3D" id="3.30.70.20">
    <property type="match status" value="2"/>
</dbReference>
<evidence type="ECO:0000256" key="2">
    <source>
        <dbReference type="ARBA" id="ARBA00022485"/>
    </source>
</evidence>
<keyword evidence="2" id="KW-0004">4Fe-4S</keyword>
<protein>
    <submittedName>
        <fullName evidence="8">Formate dehydrogenase iron-sulfur subunit</fullName>
    </submittedName>
</protein>
<dbReference type="SUPFAM" id="SSF54862">
    <property type="entry name" value="4Fe-4S ferredoxins"/>
    <property type="match status" value="1"/>
</dbReference>
<dbReference type="PROSITE" id="PS51379">
    <property type="entry name" value="4FE4S_FER_2"/>
    <property type="match status" value="2"/>
</dbReference>
<organism evidence="8 9">
    <name type="scientific">Symbiobacterium terraclitae</name>
    <dbReference type="NCBI Taxonomy" id="557451"/>
    <lineage>
        <taxon>Bacteria</taxon>
        <taxon>Bacillati</taxon>
        <taxon>Bacillota</taxon>
        <taxon>Clostridia</taxon>
        <taxon>Eubacteriales</taxon>
        <taxon>Symbiobacteriaceae</taxon>
        <taxon>Symbiobacterium</taxon>
    </lineage>
</organism>
<evidence type="ECO:0000313" key="8">
    <source>
        <dbReference type="EMBL" id="MBP2019311.1"/>
    </source>
</evidence>
<dbReference type="RefSeq" id="WP_209467426.1">
    <property type="nucleotide sequence ID" value="NZ_JAGGLG010000026.1"/>
</dbReference>